<dbReference type="SFLD" id="SFLDG01144">
    <property type="entry name" value="C2.B.4:_PGP_Like"/>
    <property type="match status" value="1"/>
</dbReference>
<dbReference type="SFLD" id="SFLDG01140">
    <property type="entry name" value="C2.B:_Phosphomannomutase_and_P"/>
    <property type="match status" value="1"/>
</dbReference>
<dbReference type="GO" id="GO:0000287">
    <property type="term" value="F:magnesium ion binding"/>
    <property type="evidence" value="ECO:0007669"/>
    <property type="project" value="TreeGrafter"/>
</dbReference>
<dbReference type="AlphaFoldDB" id="A0A926DGA9"/>
<dbReference type="RefSeq" id="WP_249279949.1">
    <property type="nucleotide sequence ID" value="NZ_JACRSS010000001.1"/>
</dbReference>
<accession>A0A926DGA9</accession>
<dbReference type="PANTHER" id="PTHR10000">
    <property type="entry name" value="PHOSPHOSERINE PHOSPHATASE"/>
    <property type="match status" value="1"/>
</dbReference>
<dbReference type="PANTHER" id="PTHR10000:SF8">
    <property type="entry name" value="HAD SUPERFAMILY HYDROLASE-LIKE, TYPE 3"/>
    <property type="match status" value="1"/>
</dbReference>
<gene>
    <name evidence="1" type="ORF">H8693_04440</name>
</gene>
<dbReference type="Gene3D" id="3.30.1240.10">
    <property type="match status" value="1"/>
</dbReference>
<dbReference type="NCBIfam" id="TIGR01484">
    <property type="entry name" value="HAD-SF-IIB"/>
    <property type="match status" value="1"/>
</dbReference>
<dbReference type="InterPro" id="IPR006379">
    <property type="entry name" value="HAD-SF_hydro_IIB"/>
</dbReference>
<dbReference type="Pfam" id="PF08282">
    <property type="entry name" value="Hydrolase_3"/>
    <property type="match status" value="1"/>
</dbReference>
<protein>
    <submittedName>
        <fullName evidence="1">HAD family phosphatase</fullName>
    </submittedName>
</protein>
<name>A0A926DGA9_9FIRM</name>
<dbReference type="SFLD" id="SFLDS00003">
    <property type="entry name" value="Haloacid_Dehalogenase"/>
    <property type="match status" value="1"/>
</dbReference>
<dbReference type="InterPro" id="IPR036412">
    <property type="entry name" value="HAD-like_sf"/>
</dbReference>
<sequence length="269" mass="29009">MAHIRLLCLDIDGTLLNSKNEVTPATRAALQRAQKAGILPVLVSARMPKGIQPLADDLGLPGPIISFSGGMISHRDHVLKSTALPLSLVRRLCAQAGAHDVHLSIYQENHWYVNRADAWARQEAEITHTSFRQAELPSLFEAWGKNGQSANKLMVLAEPEKVDALQKELQEAWGTQANIYPSKPTYLEIMPGGVSKTGAISFLMDAYGFSREEVMAIGDNYNDVSMLSFAGLGVAMGNAPLPVQQQADAVTAANDADGVAKAIETYCLA</sequence>
<dbReference type="InterPro" id="IPR000150">
    <property type="entry name" value="Cof"/>
</dbReference>
<dbReference type="CDD" id="cd07516">
    <property type="entry name" value="HAD_Pase"/>
    <property type="match status" value="1"/>
</dbReference>
<evidence type="ECO:0000313" key="1">
    <source>
        <dbReference type="EMBL" id="MBC8538178.1"/>
    </source>
</evidence>
<dbReference type="SUPFAM" id="SSF56784">
    <property type="entry name" value="HAD-like"/>
    <property type="match status" value="1"/>
</dbReference>
<dbReference type="GO" id="GO:0005829">
    <property type="term" value="C:cytosol"/>
    <property type="evidence" value="ECO:0007669"/>
    <property type="project" value="TreeGrafter"/>
</dbReference>
<keyword evidence="2" id="KW-1185">Reference proteome</keyword>
<dbReference type="PROSITE" id="PS01228">
    <property type="entry name" value="COF_1"/>
    <property type="match status" value="1"/>
</dbReference>
<dbReference type="EMBL" id="JACRSS010000001">
    <property type="protein sequence ID" value="MBC8538178.1"/>
    <property type="molecule type" value="Genomic_DNA"/>
</dbReference>
<dbReference type="PROSITE" id="PS01229">
    <property type="entry name" value="COF_2"/>
    <property type="match status" value="1"/>
</dbReference>
<proteinExistence type="predicted"/>
<dbReference type="InterPro" id="IPR023214">
    <property type="entry name" value="HAD_sf"/>
</dbReference>
<dbReference type="Proteomes" id="UP000617951">
    <property type="component" value="Unassembled WGS sequence"/>
</dbReference>
<comment type="caution">
    <text evidence="1">The sequence shown here is derived from an EMBL/GenBank/DDBJ whole genome shotgun (WGS) entry which is preliminary data.</text>
</comment>
<reference evidence="1" key="1">
    <citation type="submission" date="2020-08" db="EMBL/GenBank/DDBJ databases">
        <title>Genome public.</title>
        <authorList>
            <person name="Liu C."/>
            <person name="Sun Q."/>
        </authorList>
    </citation>
    <scope>NUCLEOTIDE SEQUENCE</scope>
    <source>
        <strain evidence="1">NSJ-63</strain>
    </source>
</reference>
<organism evidence="1 2">
    <name type="scientific">Guopingia tenuis</name>
    <dbReference type="NCBI Taxonomy" id="2763656"/>
    <lineage>
        <taxon>Bacteria</taxon>
        <taxon>Bacillati</taxon>
        <taxon>Bacillota</taxon>
        <taxon>Clostridia</taxon>
        <taxon>Christensenellales</taxon>
        <taxon>Christensenellaceae</taxon>
        <taxon>Guopingia</taxon>
    </lineage>
</organism>
<dbReference type="Gene3D" id="3.40.50.1000">
    <property type="entry name" value="HAD superfamily/HAD-like"/>
    <property type="match status" value="1"/>
</dbReference>
<evidence type="ECO:0000313" key="2">
    <source>
        <dbReference type="Proteomes" id="UP000617951"/>
    </source>
</evidence>
<dbReference type="NCBIfam" id="TIGR00099">
    <property type="entry name" value="Cof-subfamily"/>
    <property type="match status" value="1"/>
</dbReference>
<dbReference type="GO" id="GO:0016791">
    <property type="term" value="F:phosphatase activity"/>
    <property type="evidence" value="ECO:0007669"/>
    <property type="project" value="UniProtKB-ARBA"/>
</dbReference>